<evidence type="ECO:0000256" key="2">
    <source>
        <dbReference type="ARBA" id="ARBA00004613"/>
    </source>
</evidence>
<dbReference type="GO" id="GO:0090729">
    <property type="term" value="F:toxin activity"/>
    <property type="evidence" value="ECO:0007669"/>
    <property type="project" value="UniProtKB-KW"/>
</dbReference>
<keyword evidence="3" id="KW-0964">Secreted</keyword>
<dbReference type="Proteomes" id="UP000586119">
    <property type="component" value="Unassembled WGS sequence"/>
</dbReference>
<keyword evidence="4" id="KW-0800">Toxin</keyword>
<dbReference type="EMBL" id="JACCDF010000019">
    <property type="protein sequence ID" value="NYS62416.1"/>
    <property type="molecule type" value="Genomic_DNA"/>
</dbReference>
<dbReference type="Pfam" id="PF13946">
    <property type="entry name" value="DUF4214"/>
    <property type="match status" value="2"/>
</dbReference>
<dbReference type="GO" id="GO:0005576">
    <property type="term" value="C:extracellular region"/>
    <property type="evidence" value="ECO:0007669"/>
    <property type="project" value="UniProtKB-SubCell"/>
</dbReference>
<evidence type="ECO:0000313" key="12">
    <source>
        <dbReference type="Proteomes" id="UP000586119"/>
    </source>
</evidence>
<dbReference type="Gene3D" id="2.60.40.60">
    <property type="entry name" value="Cadherins"/>
    <property type="match status" value="1"/>
</dbReference>
<dbReference type="CDD" id="cd11304">
    <property type="entry name" value="Cadherin_repeat"/>
    <property type="match status" value="1"/>
</dbReference>
<dbReference type="InterPro" id="IPR050557">
    <property type="entry name" value="RTX_toxin/Mannuronan_C5-epim"/>
</dbReference>
<dbReference type="PRINTS" id="PR00313">
    <property type="entry name" value="CABNDNGRPT"/>
</dbReference>
<dbReference type="SUPFAM" id="SSF51120">
    <property type="entry name" value="beta-Roll"/>
    <property type="match status" value="1"/>
</dbReference>
<dbReference type="AlphaFoldDB" id="A0A7Z0LNY1"/>
<evidence type="ECO:0000256" key="4">
    <source>
        <dbReference type="ARBA" id="ARBA00022656"/>
    </source>
</evidence>
<dbReference type="PANTHER" id="PTHR38340">
    <property type="entry name" value="S-LAYER PROTEIN"/>
    <property type="match status" value="1"/>
</dbReference>
<evidence type="ECO:0000256" key="5">
    <source>
        <dbReference type="ARBA" id="ARBA00022737"/>
    </source>
</evidence>
<evidence type="ECO:0000256" key="9">
    <source>
        <dbReference type="SAM" id="MobiDB-lite"/>
    </source>
</evidence>
<dbReference type="PROSITE" id="PS00330">
    <property type="entry name" value="HEMOLYSIN_CALCIUM"/>
    <property type="match status" value="1"/>
</dbReference>
<dbReference type="PROSITE" id="PS50268">
    <property type="entry name" value="CADHERIN_2"/>
    <property type="match status" value="1"/>
</dbReference>
<dbReference type="InterPro" id="IPR001343">
    <property type="entry name" value="Hemolysn_Ca-bd"/>
</dbReference>
<dbReference type="InterPro" id="IPR015919">
    <property type="entry name" value="Cadherin-like_sf"/>
</dbReference>
<dbReference type="InterPro" id="IPR003995">
    <property type="entry name" value="RTX_toxin_determinant-A"/>
</dbReference>
<dbReference type="InterPro" id="IPR011049">
    <property type="entry name" value="Serralysin-like_metalloprot_C"/>
</dbReference>
<dbReference type="GO" id="GO:0005509">
    <property type="term" value="F:calcium ion binding"/>
    <property type="evidence" value="ECO:0007669"/>
    <property type="project" value="InterPro"/>
</dbReference>
<feature type="region of interest" description="Disordered" evidence="9">
    <location>
        <begin position="633"/>
        <end position="681"/>
    </location>
</feature>
<keyword evidence="6" id="KW-0106">Calcium</keyword>
<reference evidence="11 12" key="1">
    <citation type="journal article" date="2015" name="Int. J. Syst. Evol. Microbiol.">
        <title>Halomonas salicampi sp. nov., a halotolerant and alkalitolerant bacterium isolated from a saltern soil.</title>
        <authorList>
            <person name="Lee J.C."/>
            <person name="Kim Y.S."/>
            <person name="Yun B.S."/>
            <person name="Whang K.S."/>
        </authorList>
    </citation>
    <scope>NUCLEOTIDE SEQUENCE [LARGE SCALE GENOMIC DNA]</scope>
    <source>
        <strain evidence="11 12">BH103</strain>
    </source>
</reference>
<feature type="compositionally biased region" description="Polar residues" evidence="9">
    <location>
        <begin position="658"/>
        <end position="674"/>
    </location>
</feature>
<dbReference type="InterPro" id="IPR002126">
    <property type="entry name" value="Cadherin-like_dom"/>
</dbReference>
<evidence type="ECO:0000256" key="7">
    <source>
        <dbReference type="ARBA" id="ARBA00023026"/>
    </source>
</evidence>
<keyword evidence="7" id="KW-0843">Virulence</keyword>
<evidence type="ECO:0000259" key="10">
    <source>
        <dbReference type="PROSITE" id="PS50268"/>
    </source>
</evidence>
<evidence type="ECO:0000256" key="8">
    <source>
        <dbReference type="ARBA" id="ARBA00023136"/>
    </source>
</evidence>
<sequence>MATFSFNNLDASRSYTEGGAPITVDNDIALSGSPAGNFTGGTLQFSLSDADSGDTFSLVSDSDPKVDGAISFDGDDVYLGNGTERDKIGVIDSTLNGQNGQDLKINFSSPLTNGSFESGDTAGWTVYESEYDKVTLGGQTTDYYYNDGTTTGSGAAVTVADSASVSYRHEVQQLVVNNGDYALNLTNRGSISFTNQTPTRVDGEAIDGYGSWFGPYVVSDPFTVENAGASIAFDWSAQNGGDSYDVFGYLVDLGADGAYGGGDDSRTKLFSERGDSRDWTTESIELSSAGTYAFEFVSGTYDQTGGKGVGASLYIDAVRLISGEVTSESTVSAIAQKVTFASTAEDTVPSRTLTVSAKDAENNETSATMSLDTTQLNDAPSFTGDATLDAVDEDSTPAGEAVSALFGSLFSDVDATYEPKDTLAGIAVTDDTSQESEGHWQYSTDAGAHWFDLESVGADSALLLEADALLRFDPVEHYNGKPGSLTAHAVDSAGSITFTEGNTRETFDTTSDDATSSVSDAGVILSTTINAVNDAPVFTTSNTLSTSENIKEVATLEATDVEKGTITYSLTGGADQSLFTLDTDSGALSFVDAPNFESPKDQDEDNVYDVTVTADDGQGGKTPLSLEVTVTNVNERSPSPIRVTPNSSDDSLPDTPSGRPSVSETISTTGSRSGTAKLVENTGNDNEVTVTLPGGTSLVNQGARSAVNAQQAIADLIGSIDAKQPGNLDDQSSVATDWLSNRPDGSLLDIRTLVLNDNRSASTGTPIQIMGNADGGAGSSGHQEAFVIDTTGLPEGNLLQLDNIEFASVVGATSITGGEGNNVIVADDAAQTIVLGEGDDELYGGGGDDTVGSEDGDDRLFGDSGDDELFGGAGADLLHGGSDTDVARYEGNRDEYLITQDHSVITVQNKEDASDIDTLVNVESLVFADGEENITYDDDLTWITGLYDQVLGRQADVDGIQYWAQQHAAGLSKSEMALLFMTSPEAGQSLDMQSAGIDSVVDTLYASLLGRDADASGKAYWASQMESGVSLHHVVGGFMAAEEMRTHDLNTTQWDFIA</sequence>
<dbReference type="InterPro" id="IPR025282">
    <property type="entry name" value="DUF4214"/>
</dbReference>
<keyword evidence="8" id="KW-0472">Membrane</keyword>
<gene>
    <name evidence="11" type="ORF">HZS81_16805</name>
</gene>
<dbReference type="PANTHER" id="PTHR38340:SF1">
    <property type="entry name" value="S-LAYER PROTEIN"/>
    <property type="match status" value="1"/>
</dbReference>
<feature type="domain" description="Cadherin" evidence="10">
    <location>
        <begin position="553"/>
        <end position="640"/>
    </location>
</feature>
<dbReference type="InterPro" id="IPR018511">
    <property type="entry name" value="Hemolysin-typ_Ca-bd_CS"/>
</dbReference>
<evidence type="ECO:0000313" key="11">
    <source>
        <dbReference type="EMBL" id="NYS62416.1"/>
    </source>
</evidence>
<comment type="subcellular location">
    <subcellularLocation>
        <location evidence="1">Membrane</location>
    </subcellularLocation>
    <subcellularLocation>
        <location evidence="2">Secreted</location>
    </subcellularLocation>
</comment>
<dbReference type="Gene3D" id="2.150.10.10">
    <property type="entry name" value="Serralysin-like metalloprotease, C-terminal"/>
    <property type="match status" value="1"/>
</dbReference>
<dbReference type="PRINTS" id="PR01488">
    <property type="entry name" value="RTXTOXINA"/>
</dbReference>
<evidence type="ECO:0000256" key="6">
    <source>
        <dbReference type="ARBA" id="ARBA00022837"/>
    </source>
</evidence>
<protein>
    <submittedName>
        <fullName evidence="11">DUF4214 domain-containing protein</fullName>
    </submittedName>
</protein>
<dbReference type="GO" id="GO:0007156">
    <property type="term" value="P:homophilic cell adhesion via plasma membrane adhesion molecules"/>
    <property type="evidence" value="ECO:0007669"/>
    <property type="project" value="InterPro"/>
</dbReference>
<comment type="caution">
    <text evidence="11">The sequence shown here is derived from an EMBL/GenBank/DDBJ whole genome shotgun (WGS) entry which is preliminary data.</text>
</comment>
<dbReference type="SMART" id="SM00112">
    <property type="entry name" value="CA"/>
    <property type="match status" value="1"/>
</dbReference>
<dbReference type="GO" id="GO:0016020">
    <property type="term" value="C:membrane"/>
    <property type="evidence" value="ECO:0007669"/>
    <property type="project" value="UniProtKB-SubCell"/>
</dbReference>
<keyword evidence="12" id="KW-1185">Reference proteome</keyword>
<evidence type="ECO:0000256" key="1">
    <source>
        <dbReference type="ARBA" id="ARBA00004370"/>
    </source>
</evidence>
<dbReference type="Pfam" id="PF00353">
    <property type="entry name" value="HemolysinCabind"/>
    <property type="match status" value="2"/>
</dbReference>
<accession>A0A7Z0LNY1</accession>
<evidence type="ECO:0000256" key="3">
    <source>
        <dbReference type="ARBA" id="ARBA00022525"/>
    </source>
</evidence>
<organism evidence="11 12">
    <name type="scientific">Vreelandella salicampi</name>
    <dbReference type="NCBI Taxonomy" id="1449798"/>
    <lineage>
        <taxon>Bacteria</taxon>
        <taxon>Pseudomonadati</taxon>
        <taxon>Pseudomonadota</taxon>
        <taxon>Gammaproteobacteria</taxon>
        <taxon>Oceanospirillales</taxon>
        <taxon>Halomonadaceae</taxon>
        <taxon>Vreelandella</taxon>
    </lineage>
</organism>
<name>A0A7Z0LNY1_9GAMM</name>
<dbReference type="SUPFAM" id="SSF49313">
    <property type="entry name" value="Cadherin-like"/>
    <property type="match status" value="1"/>
</dbReference>
<proteinExistence type="predicted"/>
<dbReference type="RefSeq" id="WP_179931667.1">
    <property type="nucleotide sequence ID" value="NZ_JACCDF010000019.1"/>
</dbReference>
<keyword evidence="5" id="KW-0677">Repeat</keyword>